<evidence type="ECO:0000256" key="1">
    <source>
        <dbReference type="ARBA" id="ARBA00004651"/>
    </source>
</evidence>
<feature type="transmembrane region" description="Helical" evidence="6">
    <location>
        <begin position="307"/>
        <end position="329"/>
    </location>
</feature>
<evidence type="ECO:0000256" key="4">
    <source>
        <dbReference type="ARBA" id="ARBA00022989"/>
    </source>
</evidence>
<evidence type="ECO:0000313" key="9">
    <source>
        <dbReference type="Proteomes" id="UP000182725"/>
    </source>
</evidence>
<dbReference type="NCBIfam" id="TIGR00360">
    <property type="entry name" value="ComEC_N-term"/>
    <property type="match status" value="1"/>
</dbReference>
<keyword evidence="5 6" id="KW-0472">Membrane</keyword>
<proteinExistence type="predicted"/>
<reference evidence="8 9" key="1">
    <citation type="submission" date="2016-10" db="EMBL/GenBank/DDBJ databases">
        <authorList>
            <person name="de Groot N.N."/>
        </authorList>
    </citation>
    <scope>NUCLEOTIDE SEQUENCE [LARGE SCALE GENOMIC DNA]</scope>
    <source>
        <strain evidence="8 9">DSM 22274</strain>
    </source>
</reference>
<feature type="transmembrane region" description="Helical" evidence="6">
    <location>
        <begin position="116"/>
        <end position="139"/>
    </location>
</feature>
<name>A0A1H5JHS0_9MICC</name>
<feature type="domain" description="ComEC/Rec2-related protein" evidence="7">
    <location>
        <begin position="286"/>
        <end position="543"/>
    </location>
</feature>
<evidence type="ECO:0000256" key="3">
    <source>
        <dbReference type="ARBA" id="ARBA00022692"/>
    </source>
</evidence>
<gene>
    <name evidence="8" type="ORF">SAMN04489740_1622</name>
</gene>
<accession>A0A1H5JHS0</accession>
<protein>
    <submittedName>
        <fullName evidence="8">Competence protein ComEC</fullName>
    </submittedName>
</protein>
<evidence type="ECO:0000256" key="2">
    <source>
        <dbReference type="ARBA" id="ARBA00022475"/>
    </source>
</evidence>
<feature type="transmembrane region" description="Helical" evidence="6">
    <location>
        <begin position="382"/>
        <end position="400"/>
    </location>
</feature>
<keyword evidence="4 6" id="KW-1133">Transmembrane helix</keyword>
<feature type="transmembrane region" description="Helical" evidence="6">
    <location>
        <begin position="530"/>
        <end position="552"/>
    </location>
</feature>
<organism evidence="8 9">
    <name type="scientific">Arthrobacter alpinus</name>
    <dbReference type="NCBI Taxonomy" id="656366"/>
    <lineage>
        <taxon>Bacteria</taxon>
        <taxon>Bacillati</taxon>
        <taxon>Actinomycetota</taxon>
        <taxon>Actinomycetes</taxon>
        <taxon>Micrococcales</taxon>
        <taxon>Micrococcaceae</taxon>
        <taxon>Arthrobacter</taxon>
    </lineage>
</organism>
<keyword evidence="2" id="KW-1003">Cell membrane</keyword>
<feature type="transmembrane region" description="Helical" evidence="6">
    <location>
        <begin position="572"/>
        <end position="594"/>
    </location>
</feature>
<dbReference type="PANTHER" id="PTHR30619">
    <property type="entry name" value="DNA INTERNALIZATION/COMPETENCE PROTEIN COMEC/REC2"/>
    <property type="match status" value="1"/>
</dbReference>
<dbReference type="EMBL" id="FNTV01000001">
    <property type="protein sequence ID" value="SEE52000.1"/>
    <property type="molecule type" value="Genomic_DNA"/>
</dbReference>
<dbReference type="InterPro" id="IPR052159">
    <property type="entry name" value="Competence_DNA_uptake"/>
</dbReference>
<dbReference type="PANTHER" id="PTHR30619:SF7">
    <property type="entry name" value="BETA-LACTAMASE DOMAIN PROTEIN"/>
    <property type="match status" value="1"/>
</dbReference>
<evidence type="ECO:0000313" key="8">
    <source>
        <dbReference type="EMBL" id="SEE52000.1"/>
    </source>
</evidence>
<evidence type="ECO:0000256" key="5">
    <source>
        <dbReference type="ARBA" id="ARBA00023136"/>
    </source>
</evidence>
<keyword evidence="3 6" id="KW-0812">Transmembrane</keyword>
<feature type="transmembrane region" description="Helical" evidence="6">
    <location>
        <begin position="87"/>
        <end position="104"/>
    </location>
</feature>
<dbReference type="RefSeq" id="WP_074711264.1">
    <property type="nucleotide sequence ID" value="NZ_FNTV01000001.1"/>
</dbReference>
<comment type="subcellular location">
    <subcellularLocation>
        <location evidence="1">Cell membrane</location>
        <topology evidence="1">Multi-pass membrane protein</topology>
    </subcellularLocation>
</comment>
<dbReference type="Proteomes" id="UP000182725">
    <property type="component" value="Unassembled WGS sequence"/>
</dbReference>
<feature type="transmembrane region" description="Helical" evidence="6">
    <location>
        <begin position="431"/>
        <end position="454"/>
    </location>
</feature>
<feature type="transmembrane region" description="Helical" evidence="6">
    <location>
        <begin position="336"/>
        <end position="353"/>
    </location>
</feature>
<feature type="transmembrane region" description="Helical" evidence="6">
    <location>
        <begin position="460"/>
        <end position="481"/>
    </location>
</feature>
<dbReference type="InterPro" id="IPR004477">
    <property type="entry name" value="ComEC_N"/>
</dbReference>
<dbReference type="AlphaFoldDB" id="A0A1H5JHS0"/>
<dbReference type="GO" id="GO:0005886">
    <property type="term" value="C:plasma membrane"/>
    <property type="evidence" value="ECO:0007669"/>
    <property type="project" value="UniProtKB-SubCell"/>
</dbReference>
<dbReference type="Pfam" id="PF03772">
    <property type="entry name" value="Competence"/>
    <property type="match status" value="1"/>
</dbReference>
<sequence length="599" mass="62453">MNSNSPRWARYTRAAVGTPGLNPSEPAVGRFRQWLQRRSAAVRERVVSAEQLDEAVRPRADIRLLPAVGAAWAVAAIATSLPLSQLVAAAAALGLTLAILGMWWTWRHRYGRSRAVLASGPTLALAAACVLAVLVGVALQLHTAATSPIAIAAAQGEDLALTLEVANNPRLVDSGHGPPQVIFDAVVLQATAQQHLLTGRMSIVVFAKPAWSELRQGDRAVTAGKIVPAASGTKAAGLLRPSTDPMEVQAAGSNRVVVTIRTSWAAAVNRVWGVVSPDTAGLLPGMVMGDRNGMDKSLDEAMKTVGLTHLTAVSGANCTLVLATLMVALRTVKAPRLLAVGMSLLGLAGFVLVVGPDPSVMRAAVMGSIGAMAILGGRPKRIGTLLSVAILVLLLADPWLARDYAFILSVLATLGLHLVGQRCVRWLHAFLPVWLAQAVAIPLAAQLFCSPVIVLLQARLTIYTIPANMLVAPVIAIVTTVGTIGMVVAALAPLLASLCAAVSGAGAWWVQAVAGFMSGLPAASLPWPEGFQGMLLMAVFNVVALGSLVALVERQKTKAAIAALLAHVPARWRRSCGFGTIVLAATAVAMWWTAAVVKL</sequence>
<evidence type="ECO:0000259" key="7">
    <source>
        <dbReference type="Pfam" id="PF03772"/>
    </source>
</evidence>
<evidence type="ECO:0000256" key="6">
    <source>
        <dbReference type="SAM" id="Phobius"/>
    </source>
</evidence>
<feature type="transmembrane region" description="Helical" evidence="6">
    <location>
        <begin position="359"/>
        <end position="375"/>
    </location>
</feature>
<feature type="transmembrane region" description="Helical" evidence="6">
    <location>
        <begin position="64"/>
        <end position="81"/>
    </location>
</feature>